<feature type="non-terminal residue" evidence="1">
    <location>
        <position position="36"/>
    </location>
</feature>
<dbReference type="AlphaFoldDB" id="A0A6J4NKH3"/>
<feature type="non-terminal residue" evidence="1">
    <location>
        <position position="1"/>
    </location>
</feature>
<name>A0A6J4NKH3_9ACTN</name>
<gene>
    <name evidence="1" type="ORF">AVDCRST_MAG03-310</name>
</gene>
<accession>A0A6J4NKH3</accession>
<proteinExistence type="predicted"/>
<reference evidence="1" key="1">
    <citation type="submission" date="2020-02" db="EMBL/GenBank/DDBJ databases">
        <authorList>
            <person name="Meier V. D."/>
        </authorList>
    </citation>
    <scope>NUCLEOTIDE SEQUENCE</scope>
    <source>
        <strain evidence="1">AVDCRST_MAG03</strain>
    </source>
</reference>
<evidence type="ECO:0000313" key="1">
    <source>
        <dbReference type="EMBL" id="CAA9386761.1"/>
    </source>
</evidence>
<dbReference type="EMBL" id="CADCUT010000017">
    <property type="protein sequence ID" value="CAA9386761.1"/>
    <property type="molecule type" value="Genomic_DNA"/>
</dbReference>
<sequence>ERPPADTPVPVPPDAQVGSLPNRLFVFEDYISHLRV</sequence>
<organism evidence="1">
    <name type="scientific">uncultured Rubrobacteraceae bacterium</name>
    <dbReference type="NCBI Taxonomy" id="349277"/>
    <lineage>
        <taxon>Bacteria</taxon>
        <taxon>Bacillati</taxon>
        <taxon>Actinomycetota</taxon>
        <taxon>Rubrobacteria</taxon>
        <taxon>Rubrobacterales</taxon>
        <taxon>Rubrobacteraceae</taxon>
        <taxon>environmental samples</taxon>
    </lineage>
</organism>
<protein>
    <submittedName>
        <fullName evidence="1">Uncharacterized protein</fullName>
    </submittedName>
</protein>